<evidence type="ECO:0000313" key="2">
    <source>
        <dbReference type="EMBL" id="MEX6500658.1"/>
    </source>
</evidence>
<reference evidence="2 3" key="1">
    <citation type="submission" date="2024-07" db="EMBL/GenBank/DDBJ databases">
        <authorList>
            <person name="Li M."/>
        </authorList>
    </citation>
    <scope>NUCLEOTIDE SEQUENCE [LARGE SCALE GENOMIC DNA]</scope>
    <source>
        <strain evidence="2 3">25A3E</strain>
    </source>
</reference>
<sequence>MKALVALVLCGGLLGGAAVQAQTYRVGVELQGYPPFYSIQGEQYQGYARDLLDAFATSQGHRFVYVALPLKRLLNDFLAGKLDFKYPDRPQWSTEQKRGHLLYYSAATVAYTDAVLVPPARLGQGKARIRVLGTLRGFTPGPYLEDIQSRRMGLIETNSIDSLLKMALAGRVDAAFVNPLVARHALVAAGLPADSLVPDPSLAAVEDYYYLSSQKHPQVIAAFDAFLRSHPEQLQRLRHRYAIE</sequence>
<gene>
    <name evidence="2" type="ORF">AB5S05_01170</name>
</gene>
<feature type="chain" id="PRO_5047301590" evidence="1">
    <location>
        <begin position="22"/>
        <end position="244"/>
    </location>
</feature>
<dbReference type="SUPFAM" id="SSF53850">
    <property type="entry name" value="Periplasmic binding protein-like II"/>
    <property type="match status" value="1"/>
</dbReference>
<proteinExistence type="predicted"/>
<dbReference type="Proteomes" id="UP001560296">
    <property type="component" value="Unassembled WGS sequence"/>
</dbReference>
<name>A0ABV3YPC0_9PSED</name>
<accession>A0ABV3YPC0</accession>
<keyword evidence="3" id="KW-1185">Reference proteome</keyword>
<protein>
    <submittedName>
        <fullName evidence="2">Substrate-binding periplasmic protein</fullName>
    </submittedName>
</protein>
<feature type="signal peptide" evidence="1">
    <location>
        <begin position="1"/>
        <end position="21"/>
    </location>
</feature>
<organism evidence="2 3">
    <name type="scientific">Pseudomonas zhanjiangensis</name>
    <dbReference type="NCBI Taxonomy" id="3239015"/>
    <lineage>
        <taxon>Bacteria</taxon>
        <taxon>Pseudomonadati</taxon>
        <taxon>Pseudomonadota</taxon>
        <taxon>Gammaproteobacteria</taxon>
        <taxon>Pseudomonadales</taxon>
        <taxon>Pseudomonadaceae</taxon>
        <taxon>Pseudomonas</taxon>
    </lineage>
</organism>
<comment type="caution">
    <text evidence="2">The sequence shown here is derived from an EMBL/GenBank/DDBJ whole genome shotgun (WGS) entry which is preliminary data.</text>
</comment>
<dbReference type="EMBL" id="JBFTEG010000001">
    <property type="protein sequence ID" value="MEX6500658.1"/>
    <property type="molecule type" value="Genomic_DNA"/>
</dbReference>
<dbReference type="RefSeq" id="WP_369285574.1">
    <property type="nucleotide sequence ID" value="NZ_JBFTEG010000001.1"/>
</dbReference>
<keyword evidence="1" id="KW-0732">Signal</keyword>
<dbReference type="Gene3D" id="3.40.190.10">
    <property type="entry name" value="Periplasmic binding protein-like II"/>
    <property type="match status" value="2"/>
</dbReference>
<evidence type="ECO:0000313" key="3">
    <source>
        <dbReference type="Proteomes" id="UP001560296"/>
    </source>
</evidence>
<evidence type="ECO:0000256" key="1">
    <source>
        <dbReference type="SAM" id="SignalP"/>
    </source>
</evidence>